<dbReference type="GO" id="GO:0051301">
    <property type="term" value="P:cell division"/>
    <property type="evidence" value="ECO:0007669"/>
    <property type="project" value="UniProtKB-KW"/>
</dbReference>
<feature type="binding site" evidence="7">
    <location>
        <position position="463"/>
    </location>
    <ligand>
        <name>meso-2,6-diaminopimelate</name>
        <dbReference type="ChEBI" id="CHEBI:57791"/>
    </ligand>
</feature>
<comment type="subcellular location">
    <subcellularLocation>
        <location evidence="7 8">Cytoplasm</location>
    </subcellularLocation>
</comment>
<sequence length="494" mass="53656">MLMKLSDLLAGYEHRVLQGDPGAADIRACIAYDSRRMTAGSMYIAMRGSRTDGHRFVGDAVVRGAVAVMVDHEIEDSMPSQVCVVQVADTRAAAPVVASRYFGEPSREMDVVAVTGTNGKTSVSYMMESALRTAVRARVGVIGTDGCRVAHESIRIDTTTPTTPEAVELHHILRCMRDRGADTVVMEASSMALMLRRVDHTDIKVGVFTNLTPDHLDNHGSMEQYKQAKLLLFRMCHQAVANADDPVSADIAALMPRAVTTFGLDDAEADFRAGDLVVEPTGTRFVLHHDGRRYQAEVPIPGRFAVYNALATVATCHLLGHDLDAVIGALAALPPIPGRFEHFRTPKGVSVVVDYAHSPDSLEKVLSTIRGFARRRVITVFGCGGDRDRTKRAPMGEIAQKHSDFVVVTSDNPRNEDPEAIIDQIMLGMHATSAQVQRITDRRAAIERGLAVADPGDIVLVAGKGAEKYQIIGDQTVHFDDMETVRQLAAKPAN</sequence>
<dbReference type="InterPro" id="IPR036615">
    <property type="entry name" value="Mur_ligase_C_dom_sf"/>
</dbReference>
<dbReference type="GO" id="GO:0009252">
    <property type="term" value="P:peptidoglycan biosynthetic process"/>
    <property type="evidence" value="ECO:0007669"/>
    <property type="project" value="UniProtKB-UniRule"/>
</dbReference>
<feature type="domain" description="Mur ligase N-terminal catalytic" evidence="9">
    <location>
        <begin position="30"/>
        <end position="74"/>
    </location>
</feature>
<evidence type="ECO:0000313" key="13">
    <source>
        <dbReference type="Proteomes" id="UP000610966"/>
    </source>
</evidence>
<feature type="modified residue" description="N6-carboxylysine" evidence="7">
    <location>
        <position position="229"/>
    </location>
</feature>
<dbReference type="SUPFAM" id="SSF63418">
    <property type="entry name" value="MurE/MurF N-terminal domain"/>
    <property type="match status" value="1"/>
</dbReference>
<keyword evidence="4 7" id="KW-0573">Peptidoglycan synthesis</keyword>
<dbReference type="PANTHER" id="PTHR23135:SF4">
    <property type="entry name" value="UDP-N-ACETYLMURAMOYL-L-ALANYL-D-GLUTAMATE--2,6-DIAMINOPIMELATE LIGASE MURE HOMOLOG, CHLOROPLASTIC"/>
    <property type="match status" value="1"/>
</dbReference>
<comment type="catalytic activity">
    <reaction evidence="7">
        <text>UDP-N-acetyl-alpha-D-muramoyl-L-alanyl-D-glutamate + meso-2,6-diaminopimelate + ATP = UDP-N-acetyl-alpha-D-muramoyl-L-alanyl-gamma-D-glutamyl-meso-2,6-diaminopimelate + ADP + phosphate + H(+)</text>
        <dbReference type="Rhea" id="RHEA:23676"/>
        <dbReference type="ChEBI" id="CHEBI:15378"/>
        <dbReference type="ChEBI" id="CHEBI:30616"/>
        <dbReference type="ChEBI" id="CHEBI:43474"/>
        <dbReference type="ChEBI" id="CHEBI:57791"/>
        <dbReference type="ChEBI" id="CHEBI:83900"/>
        <dbReference type="ChEBI" id="CHEBI:83905"/>
        <dbReference type="ChEBI" id="CHEBI:456216"/>
        <dbReference type="EC" id="6.3.2.13"/>
    </reaction>
</comment>
<feature type="binding site" evidence="7">
    <location>
        <position position="197"/>
    </location>
    <ligand>
        <name>UDP-N-acetyl-alpha-D-muramoyl-L-alanyl-D-glutamate</name>
        <dbReference type="ChEBI" id="CHEBI:83900"/>
    </ligand>
</feature>
<comment type="cofactor">
    <cofactor evidence="7">
        <name>Mg(2+)</name>
        <dbReference type="ChEBI" id="CHEBI:18420"/>
    </cofactor>
</comment>
<feature type="binding site" evidence="7">
    <location>
        <begin position="116"/>
        <end position="122"/>
    </location>
    <ligand>
        <name>ATP</name>
        <dbReference type="ChEBI" id="CHEBI:30616"/>
    </ligand>
</feature>
<comment type="caution">
    <text evidence="12">The sequence shown here is derived from an EMBL/GenBank/DDBJ whole genome shotgun (WGS) entry which is preliminary data.</text>
</comment>
<keyword evidence="7" id="KW-0460">Magnesium</keyword>
<dbReference type="InterPro" id="IPR000713">
    <property type="entry name" value="Mur_ligase_N"/>
</dbReference>
<name>A0A8J3VY80_9ACTN</name>
<evidence type="ECO:0000259" key="9">
    <source>
        <dbReference type="Pfam" id="PF01225"/>
    </source>
</evidence>
<dbReference type="GO" id="GO:0005524">
    <property type="term" value="F:ATP binding"/>
    <property type="evidence" value="ECO:0007669"/>
    <property type="project" value="UniProtKB-UniRule"/>
</dbReference>
<keyword evidence="7" id="KW-0547">Nucleotide-binding</keyword>
<dbReference type="InterPro" id="IPR035911">
    <property type="entry name" value="MurE/MurF_N"/>
</dbReference>
<feature type="binding site" evidence="7">
    <location>
        <begin position="411"/>
        <end position="414"/>
    </location>
    <ligand>
        <name>meso-2,6-diaminopimelate</name>
        <dbReference type="ChEBI" id="CHEBI:57791"/>
    </ligand>
</feature>
<dbReference type="GO" id="GO:0071555">
    <property type="term" value="P:cell wall organization"/>
    <property type="evidence" value="ECO:0007669"/>
    <property type="project" value="UniProtKB-KW"/>
</dbReference>
<keyword evidence="2 7" id="KW-0132">Cell division</keyword>
<dbReference type="InterPro" id="IPR005761">
    <property type="entry name" value="UDP-N-AcMur-Glu-dNH2Pim_ligase"/>
</dbReference>
<dbReference type="Pfam" id="PF01225">
    <property type="entry name" value="Mur_ligase"/>
    <property type="match status" value="1"/>
</dbReference>
<dbReference type="Gene3D" id="3.90.190.20">
    <property type="entry name" value="Mur ligase, C-terminal domain"/>
    <property type="match status" value="1"/>
</dbReference>
<reference evidence="12" key="1">
    <citation type="submission" date="2021-01" db="EMBL/GenBank/DDBJ databases">
        <title>Whole genome shotgun sequence of Sphaerimonospora thailandensis NBRC 107569.</title>
        <authorList>
            <person name="Komaki H."/>
            <person name="Tamura T."/>
        </authorList>
    </citation>
    <scope>NUCLEOTIDE SEQUENCE</scope>
    <source>
        <strain evidence="12">NBRC 107569</strain>
    </source>
</reference>
<keyword evidence="3 7" id="KW-0133">Cell shape</keyword>
<evidence type="ECO:0000256" key="6">
    <source>
        <dbReference type="ARBA" id="ARBA00023316"/>
    </source>
</evidence>
<keyword evidence="5 7" id="KW-0131">Cell cycle</keyword>
<evidence type="ECO:0000259" key="10">
    <source>
        <dbReference type="Pfam" id="PF02875"/>
    </source>
</evidence>
<comment type="caution">
    <text evidence="7">Lacks conserved residue(s) required for the propagation of feature annotation.</text>
</comment>
<dbReference type="AlphaFoldDB" id="A0A8J3VY80"/>
<evidence type="ECO:0000259" key="11">
    <source>
        <dbReference type="Pfam" id="PF08245"/>
    </source>
</evidence>
<evidence type="ECO:0000313" key="12">
    <source>
        <dbReference type="EMBL" id="GIH69197.1"/>
    </source>
</evidence>
<dbReference type="UniPathway" id="UPA00219"/>
<feature type="binding site" evidence="7">
    <location>
        <position position="387"/>
    </location>
    <ligand>
        <name>meso-2,6-diaminopimelate</name>
        <dbReference type="ChEBI" id="CHEBI:57791"/>
    </ligand>
</feature>
<comment type="similarity">
    <text evidence="1 7">Belongs to the MurCDEF family. MurE subfamily.</text>
</comment>
<evidence type="ECO:0000256" key="8">
    <source>
        <dbReference type="RuleBase" id="RU004135"/>
    </source>
</evidence>
<dbReference type="Proteomes" id="UP000610966">
    <property type="component" value="Unassembled WGS sequence"/>
</dbReference>
<feature type="domain" description="Mur ligase central" evidence="11">
    <location>
        <begin position="114"/>
        <end position="315"/>
    </location>
</feature>
<protein>
    <recommendedName>
        <fullName evidence="7">UDP-N-acetylmuramoyl-L-alanyl-D-glutamate--2,6-diaminopimelate ligase</fullName>
        <ecNumber evidence="7">6.3.2.13</ecNumber>
    </recommendedName>
    <alternativeName>
        <fullName evidence="7">Meso-A2pm-adding enzyme</fullName>
    </alternativeName>
    <alternativeName>
        <fullName evidence="7">Meso-diaminopimelate-adding enzyme</fullName>
    </alternativeName>
    <alternativeName>
        <fullName evidence="7">UDP-MurNAc-L-Ala-D-Glu:meso-diaminopimelate ligase</fullName>
    </alternativeName>
    <alternativeName>
        <fullName evidence="7">UDP-MurNAc-tripeptide synthetase</fullName>
    </alternativeName>
    <alternativeName>
        <fullName evidence="7">UDP-N-acetylmuramyl-tripeptide synthetase</fullName>
    </alternativeName>
</protein>
<feature type="binding site" evidence="7">
    <location>
        <position position="467"/>
    </location>
    <ligand>
        <name>meso-2,6-diaminopimelate</name>
        <dbReference type="ChEBI" id="CHEBI:57791"/>
    </ligand>
</feature>
<dbReference type="GO" id="GO:0005737">
    <property type="term" value="C:cytoplasm"/>
    <property type="evidence" value="ECO:0007669"/>
    <property type="project" value="UniProtKB-SubCell"/>
</dbReference>
<dbReference type="SUPFAM" id="SSF53244">
    <property type="entry name" value="MurD-like peptide ligases, peptide-binding domain"/>
    <property type="match status" value="1"/>
</dbReference>
<dbReference type="PANTHER" id="PTHR23135">
    <property type="entry name" value="MUR LIGASE FAMILY MEMBER"/>
    <property type="match status" value="1"/>
</dbReference>
<dbReference type="InterPro" id="IPR036565">
    <property type="entry name" value="Mur-like_cat_sf"/>
</dbReference>
<comment type="function">
    <text evidence="7">Catalyzes the addition of meso-diaminopimelic acid to the nucleotide precursor UDP-N-acetylmuramoyl-L-alanyl-D-glutamate (UMAG) in the biosynthesis of bacterial cell-wall peptidoglycan.</text>
</comment>
<evidence type="ECO:0000256" key="3">
    <source>
        <dbReference type="ARBA" id="ARBA00022960"/>
    </source>
</evidence>
<feature type="binding site" evidence="7">
    <location>
        <position position="189"/>
    </location>
    <ligand>
        <name>UDP-N-acetyl-alpha-D-muramoyl-L-alanyl-D-glutamate</name>
        <dbReference type="ChEBI" id="CHEBI:83900"/>
    </ligand>
</feature>
<keyword evidence="7" id="KW-0067">ATP-binding</keyword>
<organism evidence="12 13">
    <name type="scientific">Sphaerimonospora thailandensis</name>
    <dbReference type="NCBI Taxonomy" id="795644"/>
    <lineage>
        <taxon>Bacteria</taxon>
        <taxon>Bacillati</taxon>
        <taxon>Actinomycetota</taxon>
        <taxon>Actinomycetes</taxon>
        <taxon>Streptosporangiales</taxon>
        <taxon>Streptosporangiaceae</taxon>
        <taxon>Sphaerimonospora</taxon>
    </lineage>
</organism>
<keyword evidence="7" id="KW-0963">Cytoplasm</keyword>
<dbReference type="HAMAP" id="MF_00208">
    <property type="entry name" value="MurE"/>
    <property type="match status" value="1"/>
</dbReference>
<feature type="short sequence motif" description="Meso-diaminopimelate recognition motif" evidence="7">
    <location>
        <begin position="411"/>
        <end position="414"/>
    </location>
</feature>
<feature type="binding site" evidence="7">
    <location>
        <begin position="162"/>
        <end position="163"/>
    </location>
    <ligand>
        <name>UDP-N-acetyl-alpha-D-muramoyl-L-alanyl-D-glutamate</name>
        <dbReference type="ChEBI" id="CHEBI:83900"/>
    </ligand>
</feature>
<dbReference type="GO" id="GO:0008765">
    <property type="term" value="F:UDP-N-acetylmuramoylalanyl-D-glutamate-2,6-diaminopimelate ligase activity"/>
    <property type="evidence" value="ECO:0007669"/>
    <property type="project" value="UniProtKB-UniRule"/>
</dbReference>
<evidence type="ECO:0000256" key="1">
    <source>
        <dbReference type="ARBA" id="ARBA00005898"/>
    </source>
</evidence>
<comment type="pathway">
    <text evidence="7 8">Cell wall biogenesis; peptidoglycan biosynthesis.</text>
</comment>
<dbReference type="Gene3D" id="3.40.1390.10">
    <property type="entry name" value="MurE/MurF, N-terminal domain"/>
    <property type="match status" value="1"/>
</dbReference>
<comment type="PTM">
    <text evidence="7">Carboxylation is probably crucial for Mg(2+) binding and, consequently, for the gamma-phosphate positioning of ATP.</text>
</comment>
<dbReference type="GO" id="GO:0000287">
    <property type="term" value="F:magnesium ion binding"/>
    <property type="evidence" value="ECO:0007669"/>
    <property type="project" value="UniProtKB-UniRule"/>
</dbReference>
<dbReference type="EMBL" id="BOOG01000013">
    <property type="protein sequence ID" value="GIH69197.1"/>
    <property type="molecule type" value="Genomic_DNA"/>
</dbReference>
<evidence type="ECO:0000256" key="5">
    <source>
        <dbReference type="ARBA" id="ARBA00023306"/>
    </source>
</evidence>
<keyword evidence="13" id="KW-1185">Reference proteome</keyword>
<accession>A0A8J3VY80</accession>
<feature type="domain" description="Mur ligase C-terminal" evidence="10">
    <location>
        <begin position="338"/>
        <end position="465"/>
    </location>
</feature>
<dbReference type="SUPFAM" id="SSF53623">
    <property type="entry name" value="MurD-like peptide ligases, catalytic domain"/>
    <property type="match status" value="1"/>
</dbReference>
<dbReference type="GO" id="GO:0008360">
    <property type="term" value="P:regulation of cell shape"/>
    <property type="evidence" value="ECO:0007669"/>
    <property type="project" value="UniProtKB-KW"/>
</dbReference>
<dbReference type="NCBIfam" id="TIGR01085">
    <property type="entry name" value="murE"/>
    <property type="match status" value="1"/>
</dbReference>
<gene>
    <name evidence="12" type="primary">murE2</name>
    <name evidence="7" type="synonym">murE</name>
    <name evidence="12" type="ORF">Mth01_14500</name>
</gene>
<evidence type="ECO:0000256" key="4">
    <source>
        <dbReference type="ARBA" id="ARBA00022984"/>
    </source>
</evidence>
<dbReference type="NCBIfam" id="NF001126">
    <property type="entry name" value="PRK00139.1-4"/>
    <property type="match status" value="1"/>
</dbReference>
<dbReference type="InterPro" id="IPR004101">
    <property type="entry name" value="Mur_ligase_C"/>
</dbReference>
<feature type="binding site" evidence="7">
    <location>
        <position position="34"/>
    </location>
    <ligand>
        <name>UDP-N-acetyl-alpha-D-muramoyl-L-alanyl-D-glutamate</name>
        <dbReference type="ChEBI" id="CHEBI:83900"/>
    </ligand>
</feature>
<evidence type="ECO:0000256" key="2">
    <source>
        <dbReference type="ARBA" id="ARBA00022618"/>
    </source>
</evidence>
<dbReference type="InterPro" id="IPR013221">
    <property type="entry name" value="Mur_ligase_cen"/>
</dbReference>
<keyword evidence="6 7" id="KW-0961">Cell wall biogenesis/degradation</keyword>
<keyword evidence="7 12" id="KW-0436">Ligase</keyword>
<dbReference type="Pfam" id="PF08245">
    <property type="entry name" value="Mur_ligase_M"/>
    <property type="match status" value="1"/>
</dbReference>
<evidence type="ECO:0000256" key="7">
    <source>
        <dbReference type="HAMAP-Rule" id="MF_00208"/>
    </source>
</evidence>
<dbReference type="NCBIfam" id="NF001124">
    <property type="entry name" value="PRK00139.1-2"/>
    <property type="match status" value="1"/>
</dbReference>
<dbReference type="EC" id="6.3.2.13" evidence="7"/>
<dbReference type="Gene3D" id="3.40.1190.10">
    <property type="entry name" value="Mur-like, catalytic domain"/>
    <property type="match status" value="1"/>
</dbReference>
<proteinExistence type="inferred from homology"/>
<dbReference type="Pfam" id="PF02875">
    <property type="entry name" value="Mur_ligase_C"/>
    <property type="match status" value="1"/>
</dbReference>